<evidence type="ECO:0000313" key="2">
    <source>
        <dbReference type="EMBL" id="KAA8502130.1"/>
    </source>
</evidence>
<dbReference type="RefSeq" id="WP_150310481.1">
    <property type="nucleotide sequence ID" value="NZ_VMSO01000004.1"/>
</dbReference>
<proteinExistence type="predicted"/>
<accession>A0A5M9HZ02</accession>
<name>A0A5M9HZ02_9FIRM</name>
<feature type="compositionally biased region" description="Basic and acidic residues" evidence="1">
    <location>
        <begin position="148"/>
        <end position="158"/>
    </location>
</feature>
<dbReference type="EMBL" id="VMSO01000004">
    <property type="protein sequence ID" value="KAA8502130.1"/>
    <property type="molecule type" value="Genomic_DNA"/>
</dbReference>
<keyword evidence="3" id="KW-1185">Reference proteome</keyword>
<feature type="region of interest" description="Disordered" evidence="1">
    <location>
        <begin position="135"/>
        <end position="158"/>
    </location>
</feature>
<evidence type="ECO:0000313" key="3">
    <source>
        <dbReference type="Proteomes" id="UP000322025"/>
    </source>
</evidence>
<organism evidence="2 3">
    <name type="scientific">Mediterraneibacter catenae</name>
    <dbReference type="NCBI Taxonomy" id="2594882"/>
    <lineage>
        <taxon>Bacteria</taxon>
        <taxon>Bacillati</taxon>
        <taxon>Bacillota</taxon>
        <taxon>Clostridia</taxon>
        <taxon>Lachnospirales</taxon>
        <taxon>Lachnospiraceae</taxon>
        <taxon>Mediterraneibacter</taxon>
    </lineage>
</organism>
<dbReference type="AlphaFoldDB" id="A0A5M9HZ02"/>
<evidence type="ECO:0000256" key="1">
    <source>
        <dbReference type="SAM" id="MobiDB-lite"/>
    </source>
</evidence>
<comment type="caution">
    <text evidence="2">The sequence shown here is derived from an EMBL/GenBank/DDBJ whole genome shotgun (WGS) entry which is preliminary data.</text>
</comment>
<protein>
    <submittedName>
        <fullName evidence="2">Uncharacterized protein</fullName>
    </submittedName>
</protein>
<dbReference type="Proteomes" id="UP000322025">
    <property type="component" value="Unassembled WGS sequence"/>
</dbReference>
<gene>
    <name evidence="2" type="ORF">FNY66_05160</name>
</gene>
<dbReference type="OrthoDB" id="1985899at2"/>
<reference evidence="2" key="1">
    <citation type="submission" date="2019-07" db="EMBL/GenBank/DDBJ databases">
        <authorList>
            <person name="Wongkuna S."/>
            <person name="Scaria J."/>
        </authorList>
    </citation>
    <scope>NUCLEOTIDE SEQUENCE [LARGE SCALE GENOMIC DNA]</scope>
    <source>
        <strain evidence="2">SW178</strain>
    </source>
</reference>
<sequence>MDIDKSVFAYKLYEMEEQYGKLQCRIRICEQGDRQKIHSELEKAEDEYKENTLFLEKKARACRSPAVTRLTQAQIDYRRKIGDTMKKQVIKDLHSEESTPEQDEREADMLYAEFAMDFATLAMQQALISALTALDRQESAEDTEDSEEKDKEDTGCKK</sequence>